<dbReference type="OMA" id="ETEDKWP"/>
<feature type="domain" description="K Homology" evidence="4">
    <location>
        <begin position="134"/>
        <end position="204"/>
    </location>
</feature>
<dbReference type="SMART" id="SM00322">
    <property type="entry name" value="KH"/>
    <property type="match status" value="3"/>
</dbReference>
<feature type="compositionally biased region" description="Polar residues" evidence="3">
    <location>
        <begin position="530"/>
        <end position="546"/>
    </location>
</feature>
<name>M8A5W2_TRIUA</name>
<feature type="compositionally biased region" description="Polar residues" evidence="3">
    <location>
        <begin position="75"/>
        <end position="88"/>
    </location>
</feature>
<dbReference type="eggNOG" id="KOG2190">
    <property type="taxonomic scope" value="Eukaryota"/>
</dbReference>
<evidence type="ECO:0000259" key="4">
    <source>
        <dbReference type="SMART" id="SM00322"/>
    </source>
</evidence>
<evidence type="ECO:0000256" key="1">
    <source>
        <dbReference type="ARBA" id="ARBA00022737"/>
    </source>
</evidence>
<dbReference type="GO" id="GO:0003723">
    <property type="term" value="F:RNA binding"/>
    <property type="evidence" value="ECO:0007669"/>
    <property type="project" value="UniProtKB-UniRule"/>
</dbReference>
<evidence type="ECO:0000256" key="2">
    <source>
        <dbReference type="PROSITE-ProRule" id="PRU00117"/>
    </source>
</evidence>
<keyword evidence="1" id="KW-0677">Repeat</keyword>
<reference evidence="5" key="1">
    <citation type="journal article" date="2013" name="Nature">
        <title>Draft genome of the wheat A-genome progenitor Triticum urartu.</title>
        <authorList>
            <person name="Ling H.Q."/>
            <person name="Zhao S."/>
            <person name="Liu D."/>
            <person name="Wang J."/>
            <person name="Sun H."/>
            <person name="Zhang C."/>
            <person name="Fan H."/>
            <person name="Li D."/>
            <person name="Dong L."/>
            <person name="Tao Y."/>
            <person name="Gao C."/>
            <person name="Wu H."/>
            <person name="Li Y."/>
            <person name="Cui Y."/>
            <person name="Guo X."/>
            <person name="Zheng S."/>
            <person name="Wang B."/>
            <person name="Yu K."/>
            <person name="Liang Q."/>
            <person name="Yang W."/>
            <person name="Lou X."/>
            <person name="Chen J."/>
            <person name="Feng M."/>
            <person name="Jian J."/>
            <person name="Zhang X."/>
            <person name="Luo G."/>
            <person name="Jiang Y."/>
            <person name="Liu J."/>
            <person name="Wang Z."/>
            <person name="Sha Y."/>
            <person name="Zhang B."/>
            <person name="Wu H."/>
            <person name="Tang D."/>
            <person name="Shen Q."/>
            <person name="Xue P."/>
            <person name="Zou S."/>
            <person name="Wang X."/>
            <person name="Liu X."/>
            <person name="Wang F."/>
            <person name="Yang Y."/>
            <person name="An X."/>
            <person name="Dong Z."/>
            <person name="Zhang K."/>
            <person name="Zhang X."/>
            <person name="Luo M.C."/>
            <person name="Dvorak J."/>
            <person name="Tong Y."/>
            <person name="Wang J."/>
            <person name="Yang H."/>
            <person name="Li Z."/>
            <person name="Wang D."/>
            <person name="Zhang A."/>
            <person name="Wang J."/>
        </authorList>
    </citation>
    <scope>NUCLEOTIDE SEQUENCE</scope>
</reference>
<evidence type="ECO:0000313" key="5">
    <source>
        <dbReference type="EMBL" id="EMS67807.1"/>
    </source>
</evidence>
<feature type="domain" description="K Homology" evidence="4">
    <location>
        <begin position="544"/>
        <end position="612"/>
    </location>
</feature>
<organism evidence="5">
    <name type="scientific">Triticum urartu</name>
    <name type="common">Red wild einkorn</name>
    <name type="synonym">Crithodium urartu</name>
    <dbReference type="NCBI Taxonomy" id="4572"/>
    <lineage>
        <taxon>Eukaryota</taxon>
        <taxon>Viridiplantae</taxon>
        <taxon>Streptophyta</taxon>
        <taxon>Embryophyta</taxon>
        <taxon>Tracheophyta</taxon>
        <taxon>Spermatophyta</taxon>
        <taxon>Magnoliopsida</taxon>
        <taxon>Liliopsida</taxon>
        <taxon>Poales</taxon>
        <taxon>Poaceae</taxon>
        <taxon>BOP clade</taxon>
        <taxon>Pooideae</taxon>
        <taxon>Triticodae</taxon>
        <taxon>Triticeae</taxon>
        <taxon>Triticinae</taxon>
        <taxon>Triticum</taxon>
    </lineage>
</organism>
<sequence>MGEVGDDATALQWCENMDGPAEAPAVTEHEMSEIPNPTSGEQADASIEEQANPESDVAEQIKEEAENTSDEEPKGTNNEESGNPSDEAQVTVKDDDMGDQNSEDQAIRSLEEPAEAEQLANVETEDTKWPGWPGESVFRVLVSAQKVGALIGRKGEFIKRMCDESKARIKILDGPPGVPERADRSTSKPYNYIVAIGLYSTLQLYSVLMCLLTFLFTGLSEVQKVSVYVVLMCYSLLVDAYSNWQRKALSKASSHIPFCIQNRRTVMVTRFSFVLICCKYDFKSFEYWMKIPVKKLHILAENDYLQSQNIQVHTRQQQVMISAKDEPDALIPPAIDGLLRVHNRITDGLDSETDQAQRGAGPAGPTRLLVPASQAGSLIGKQGATIKSIQDASKCALRILENVPPVALNDDRVVEIQGEPHDVHKAVELIANHLRKFLVDRSVLPLFEMQMKVHSAPREQPMPAPQQWGPPPPWSHPPNIPPSGPGYGGNPHFMPPRPQDNYYPPPDVHHVEKQPHYGISSYGRDANPTAAPTSGNQHLSHGSSQISQKMQVPLSYADAVIGSAGANISYIRKHSGATISIQEGVPGEMTVEIAGSASQVQTAQQLIKFFRLLLNLITILLLQNFMAEASPQVPPPGPAPPSQPVDSGYNSYPPYGGPSYATPPGGAGPTPHNGGGYGAHYPPNYGNLWALSYSILYLMVHHPYGKEKKRLLDCRHMCCEHPQIVFEFFEAFKFHFLKLISWEHKRCHHPKCPLALHYDIVHPGPIRNQSKKDDGVLNHGGLVVVRCMVGHICGLCTQEQKGALLERVHDSFHVRKHFAPYDMHIINECNVKFDVTRSRTVQQSIVARFIAWRQCGHCMRQP</sequence>
<feature type="compositionally biased region" description="Pro residues" evidence="3">
    <location>
        <begin position="493"/>
        <end position="506"/>
    </location>
</feature>
<proteinExistence type="predicted"/>
<gene>
    <name evidence="5" type="ORF">TRIUR3_14977</name>
</gene>
<dbReference type="InterPro" id="IPR004087">
    <property type="entry name" value="KH_dom"/>
</dbReference>
<dbReference type="Gene3D" id="3.30.310.210">
    <property type="match status" value="1"/>
</dbReference>
<feature type="region of interest" description="Disordered" evidence="3">
    <location>
        <begin position="457"/>
        <end position="546"/>
    </location>
</feature>
<dbReference type="Gene3D" id="3.30.1370.10">
    <property type="entry name" value="K Homology domain, type 1"/>
    <property type="match status" value="2"/>
</dbReference>
<dbReference type="STRING" id="4572.M8A5W2"/>
<dbReference type="CDD" id="cd22460">
    <property type="entry name" value="KH-I_PEPPER_rpt2_like"/>
    <property type="match status" value="1"/>
</dbReference>
<evidence type="ECO:0000256" key="3">
    <source>
        <dbReference type="SAM" id="MobiDB-lite"/>
    </source>
</evidence>
<dbReference type="AlphaFoldDB" id="M8A5W2"/>
<feature type="region of interest" description="Disordered" evidence="3">
    <location>
        <begin position="1"/>
        <end position="101"/>
    </location>
</feature>
<dbReference type="InterPro" id="IPR036612">
    <property type="entry name" value="KH_dom_type_1_sf"/>
</dbReference>
<feature type="domain" description="K Homology" evidence="4">
    <location>
        <begin position="362"/>
        <end position="435"/>
    </location>
</feature>
<accession>M8A5W2</accession>
<dbReference type="SUPFAM" id="SSF54791">
    <property type="entry name" value="Eukaryotic type KH-domain (KH-domain type I)"/>
    <property type="match status" value="3"/>
</dbReference>
<dbReference type="CDD" id="cd22461">
    <property type="entry name" value="KH-I_PEPPER_like_rpt3"/>
    <property type="match status" value="1"/>
</dbReference>
<dbReference type="Pfam" id="PF00013">
    <property type="entry name" value="KH_1"/>
    <property type="match status" value="3"/>
</dbReference>
<protein>
    <submittedName>
        <fullName evidence="5">Poly(RC)-binding protein 1</fullName>
    </submittedName>
</protein>
<keyword evidence="2" id="KW-0694">RNA-binding</keyword>
<dbReference type="PANTHER" id="PTHR10288">
    <property type="entry name" value="KH DOMAIN CONTAINING RNA BINDING PROTEIN"/>
    <property type="match status" value="1"/>
</dbReference>
<feature type="compositionally biased region" description="Pro residues" evidence="3">
    <location>
        <begin position="460"/>
        <end position="484"/>
    </location>
</feature>
<dbReference type="EMBL" id="KD014785">
    <property type="protein sequence ID" value="EMS67807.1"/>
    <property type="molecule type" value="Genomic_DNA"/>
</dbReference>
<dbReference type="InterPro" id="IPR004088">
    <property type="entry name" value="KH_dom_type_1"/>
</dbReference>
<dbReference type="PROSITE" id="PS50084">
    <property type="entry name" value="KH_TYPE_1"/>
    <property type="match status" value="3"/>
</dbReference>